<evidence type="ECO:0000313" key="10">
    <source>
        <dbReference type="Proteomes" id="UP000197215"/>
    </source>
</evidence>
<evidence type="ECO:0000259" key="8">
    <source>
        <dbReference type="Pfam" id="PF17676"/>
    </source>
</evidence>
<dbReference type="InterPro" id="IPR040449">
    <property type="entry name" value="Peptidase_S66_N"/>
</dbReference>
<dbReference type="InterPro" id="IPR027478">
    <property type="entry name" value="LdcA_N"/>
</dbReference>
<keyword evidence="10" id="KW-1185">Reference proteome</keyword>
<feature type="active site" description="Charge relay system" evidence="6">
    <location>
        <position position="203"/>
    </location>
</feature>
<dbReference type="GO" id="GO:0004180">
    <property type="term" value="F:carboxypeptidase activity"/>
    <property type="evidence" value="ECO:0007669"/>
    <property type="project" value="UniProtKB-KW"/>
</dbReference>
<dbReference type="Gene3D" id="3.50.30.60">
    <property type="entry name" value="LD-carboxypeptidase A C-terminal domain-like"/>
    <property type="match status" value="1"/>
</dbReference>
<dbReference type="GO" id="GO:0006508">
    <property type="term" value="P:proteolysis"/>
    <property type="evidence" value="ECO:0007669"/>
    <property type="project" value="UniProtKB-KW"/>
</dbReference>
<dbReference type="PANTHER" id="PTHR30237">
    <property type="entry name" value="MURAMOYLTETRAPEPTIDE CARBOXYPEPTIDASE"/>
    <property type="match status" value="1"/>
</dbReference>
<evidence type="ECO:0000256" key="2">
    <source>
        <dbReference type="ARBA" id="ARBA00022645"/>
    </source>
</evidence>
<feature type="domain" description="LD-carboxypeptidase N-terminal" evidence="7">
    <location>
        <begin position="4"/>
        <end position="123"/>
    </location>
</feature>
<dbReference type="RefSeq" id="WP_088811894.1">
    <property type="nucleotide sequence ID" value="NZ_FYEX01000001.1"/>
</dbReference>
<protein>
    <submittedName>
        <fullName evidence="9">Muramoyltetrapeptide carboxypeptidase</fullName>
    </submittedName>
</protein>
<proteinExistence type="inferred from homology"/>
<evidence type="ECO:0000256" key="6">
    <source>
        <dbReference type="PIRSR" id="PIRSR028757-1"/>
    </source>
</evidence>
<comment type="similarity">
    <text evidence="1">Belongs to the peptidase S66 family.</text>
</comment>
<evidence type="ECO:0000256" key="5">
    <source>
        <dbReference type="ARBA" id="ARBA00022825"/>
    </source>
</evidence>
<dbReference type="Pfam" id="PF02016">
    <property type="entry name" value="Peptidase_S66"/>
    <property type="match status" value="1"/>
</dbReference>
<gene>
    <name evidence="9" type="ORF">SAMN06295916_0013</name>
</gene>
<dbReference type="InterPro" id="IPR029062">
    <property type="entry name" value="Class_I_gatase-like"/>
</dbReference>
<dbReference type="InterPro" id="IPR040921">
    <property type="entry name" value="Peptidase_S66C"/>
</dbReference>
<dbReference type="CDD" id="cd07025">
    <property type="entry name" value="Peptidase_S66"/>
    <property type="match status" value="1"/>
</dbReference>
<dbReference type="SUPFAM" id="SSF141986">
    <property type="entry name" value="LD-carboxypeptidase A C-terminal domain-like"/>
    <property type="match status" value="1"/>
</dbReference>
<evidence type="ECO:0000313" key="9">
    <source>
        <dbReference type="EMBL" id="SNC59189.1"/>
    </source>
</evidence>
<keyword evidence="2 9" id="KW-0121">Carboxypeptidase</keyword>
<dbReference type="PIRSF" id="PIRSF028757">
    <property type="entry name" value="LD-carboxypeptidase"/>
    <property type="match status" value="1"/>
</dbReference>
<feature type="active site" description="Charge relay system" evidence="6">
    <location>
        <position position="275"/>
    </location>
</feature>
<dbReference type="SUPFAM" id="SSF52317">
    <property type="entry name" value="Class I glutamine amidotransferase-like"/>
    <property type="match status" value="1"/>
</dbReference>
<dbReference type="Proteomes" id="UP000197215">
    <property type="component" value="Unassembled WGS sequence"/>
</dbReference>
<accession>A0A212SZL1</accession>
<dbReference type="AlphaFoldDB" id="A0A212SZL1"/>
<dbReference type="OrthoDB" id="9807329at2"/>
<keyword evidence="5" id="KW-0720">Serine protease</keyword>
<sequence length="304" mass="33134">MNLHLIAPSGSLPDASVLANGEAWFKQKNIKVTNLECGRRQFQRFAGADHERLKEINDLALISPDQVVMALRGGYGLSRLLDQINWAGIANQVSQGLKIVGHSDFTAFCLALFAKTGAPSFAGPMFSYDFCGDVSEFTWKHFHDAMSEKVIEVEVIAPQVMAKPLGVTDAVLWGGNLTMITSLLGTEYLPSIDQVRGGILFIEDVNEHPYRIERMLQQLIDAGYLGQQKAVILGDISSYRLSDVDRGYDLNAALHAIRQRLGDSVPVLTGLPFGHCPDKLTLPVGRTANLSASSSGYILKANCA</sequence>
<dbReference type="EMBL" id="FYEX01000001">
    <property type="protein sequence ID" value="SNC59189.1"/>
    <property type="molecule type" value="Genomic_DNA"/>
</dbReference>
<organism evidence="9 10">
    <name type="scientific">Polynucleobacter victoriensis</name>
    <dbReference type="NCBI Taxonomy" id="2049319"/>
    <lineage>
        <taxon>Bacteria</taxon>
        <taxon>Pseudomonadati</taxon>
        <taxon>Pseudomonadota</taxon>
        <taxon>Betaproteobacteria</taxon>
        <taxon>Burkholderiales</taxon>
        <taxon>Burkholderiaceae</taxon>
        <taxon>Polynucleobacter</taxon>
    </lineage>
</organism>
<feature type="domain" description="LD-carboxypeptidase C-terminal" evidence="8">
    <location>
        <begin position="171"/>
        <end position="290"/>
    </location>
</feature>
<feature type="active site" description="Nucleophile" evidence="6">
    <location>
        <position position="103"/>
    </location>
</feature>
<dbReference type="Pfam" id="PF17676">
    <property type="entry name" value="Peptidase_S66C"/>
    <property type="match status" value="1"/>
</dbReference>
<reference evidence="9 10" key="1">
    <citation type="submission" date="2017-06" db="EMBL/GenBank/DDBJ databases">
        <authorList>
            <person name="Kim H.J."/>
            <person name="Triplett B.A."/>
        </authorList>
    </citation>
    <scope>NUCLEOTIDE SEQUENCE [LARGE SCALE GENOMIC DNA]</scope>
    <source>
        <strain evidence="9 10">MWH-VicM1</strain>
    </source>
</reference>
<name>A0A212SZL1_9BURK</name>
<evidence type="ECO:0000256" key="4">
    <source>
        <dbReference type="ARBA" id="ARBA00022801"/>
    </source>
</evidence>
<dbReference type="Gene3D" id="3.40.50.10740">
    <property type="entry name" value="Class I glutamine amidotransferase-like"/>
    <property type="match status" value="1"/>
</dbReference>
<dbReference type="InterPro" id="IPR027461">
    <property type="entry name" value="Carboxypeptidase_A_C_sf"/>
</dbReference>
<dbReference type="PANTHER" id="PTHR30237:SF2">
    <property type="entry name" value="MUREIN TETRAPEPTIDE CARBOXYPEPTIDASE"/>
    <property type="match status" value="1"/>
</dbReference>
<dbReference type="GO" id="GO:0008236">
    <property type="term" value="F:serine-type peptidase activity"/>
    <property type="evidence" value="ECO:0007669"/>
    <property type="project" value="UniProtKB-KW"/>
</dbReference>
<keyword evidence="4" id="KW-0378">Hydrolase</keyword>
<keyword evidence="3" id="KW-0645">Protease</keyword>
<dbReference type="InterPro" id="IPR003507">
    <property type="entry name" value="S66_fam"/>
</dbReference>
<evidence type="ECO:0000256" key="1">
    <source>
        <dbReference type="ARBA" id="ARBA00010233"/>
    </source>
</evidence>
<evidence type="ECO:0000256" key="3">
    <source>
        <dbReference type="ARBA" id="ARBA00022670"/>
    </source>
</evidence>
<evidence type="ECO:0000259" key="7">
    <source>
        <dbReference type="Pfam" id="PF02016"/>
    </source>
</evidence>